<evidence type="ECO:0000313" key="2">
    <source>
        <dbReference type="EMBL" id="GLB29810.1"/>
    </source>
</evidence>
<dbReference type="Proteomes" id="UP001419084">
    <property type="component" value="Unassembled WGS sequence"/>
</dbReference>
<reference evidence="2 3" key="1">
    <citation type="journal article" date="2024" name="Int. J. Syst. Evol. Microbiol.">
        <title>Lacrimispora brassicae sp. nov. isolated from fermented cabbage, and proposal of Clostridium indicum Gundawar et al. 2019 and Clostridium methoxybenzovorans Mechichi et al. 1999 as heterotypic synonyms of Lacrimispora amygdalina (Parshina et al. 2003) Haas and Blanchard 2020 and Lacrimispora indolis (McClung and McCoy 1957) Haas and Blanchard 2020, respectively.</title>
        <authorList>
            <person name="Kobayashi H."/>
            <person name="Tanizawa Y."/>
            <person name="Sakamoto M."/>
            <person name="Ohkuma M."/>
            <person name="Tohno M."/>
        </authorList>
    </citation>
    <scope>NUCLEOTIDE SEQUENCE [LARGE SCALE GENOMIC DNA]</scope>
    <source>
        <strain evidence="2 3">DSM 12857</strain>
    </source>
</reference>
<protein>
    <submittedName>
        <fullName evidence="2">Uncharacterized protein</fullName>
    </submittedName>
</protein>
<dbReference type="EMBL" id="BRPJ01000031">
    <property type="protein sequence ID" value="GLB29810.1"/>
    <property type="molecule type" value="Genomic_DNA"/>
</dbReference>
<feature type="coiled-coil region" evidence="1">
    <location>
        <begin position="7"/>
        <end position="34"/>
    </location>
</feature>
<keyword evidence="3" id="KW-1185">Reference proteome</keyword>
<organism evidence="2 3">
    <name type="scientific">Lacrimispora amygdalina</name>
    <dbReference type="NCBI Taxonomy" id="253257"/>
    <lineage>
        <taxon>Bacteria</taxon>
        <taxon>Bacillati</taxon>
        <taxon>Bacillota</taxon>
        <taxon>Clostridia</taxon>
        <taxon>Lachnospirales</taxon>
        <taxon>Lachnospiraceae</taxon>
        <taxon>Lacrimispora</taxon>
    </lineage>
</organism>
<gene>
    <name evidence="2" type="ORF">LAD12857_17330</name>
</gene>
<sequence>MRLDEKIALLERERRQQEKEEKLLAEQKENALRKPVKKLTIEKAMEGIRTGEFRLESGELFEFETRTFTDSQIPVVTFRNFFEASQEEAEGVIYVSHTNEVSQILSWPKEPIKPVSMKQWANLLVNGMAANRLHAKIVKTEELDFVDYICFDVPSGKDRLYNIIFRLKGTGQQFTGNYNCRKQDEDTYGVFLEAMVITLNNLFSAK</sequence>
<comment type="caution">
    <text evidence="2">The sequence shown here is derived from an EMBL/GenBank/DDBJ whole genome shotgun (WGS) entry which is preliminary data.</text>
</comment>
<name>A0ABQ5M5L6_9FIRM</name>
<dbReference type="RefSeq" id="WP_346065068.1">
    <property type="nucleotide sequence ID" value="NZ_BRPJ01000031.1"/>
</dbReference>
<evidence type="ECO:0000313" key="3">
    <source>
        <dbReference type="Proteomes" id="UP001419084"/>
    </source>
</evidence>
<proteinExistence type="predicted"/>
<accession>A0ABQ5M5L6</accession>
<evidence type="ECO:0000256" key="1">
    <source>
        <dbReference type="SAM" id="Coils"/>
    </source>
</evidence>
<keyword evidence="1" id="KW-0175">Coiled coil</keyword>